<proteinExistence type="predicted"/>
<name>A0A9W8AB41_9FUNG</name>
<gene>
    <name evidence="2" type="ORF">IWQ60_003284</name>
</gene>
<organism evidence="2 3">
    <name type="scientific">Tieghemiomyces parasiticus</name>
    <dbReference type="NCBI Taxonomy" id="78921"/>
    <lineage>
        <taxon>Eukaryota</taxon>
        <taxon>Fungi</taxon>
        <taxon>Fungi incertae sedis</taxon>
        <taxon>Zoopagomycota</taxon>
        <taxon>Kickxellomycotina</taxon>
        <taxon>Dimargaritomycetes</taxon>
        <taxon>Dimargaritales</taxon>
        <taxon>Dimargaritaceae</taxon>
        <taxon>Tieghemiomyces</taxon>
    </lineage>
</organism>
<keyword evidence="3" id="KW-1185">Reference proteome</keyword>
<evidence type="ECO:0000313" key="2">
    <source>
        <dbReference type="EMBL" id="KAJ1927029.1"/>
    </source>
</evidence>
<reference evidence="2" key="1">
    <citation type="submission" date="2022-07" db="EMBL/GenBank/DDBJ databases">
        <title>Phylogenomic reconstructions and comparative analyses of Kickxellomycotina fungi.</title>
        <authorList>
            <person name="Reynolds N.K."/>
            <person name="Stajich J.E."/>
            <person name="Barry K."/>
            <person name="Grigoriev I.V."/>
            <person name="Crous P."/>
            <person name="Smith M.E."/>
        </authorList>
    </citation>
    <scope>NUCLEOTIDE SEQUENCE</scope>
    <source>
        <strain evidence="2">RSA 861</strain>
    </source>
</reference>
<evidence type="ECO:0000256" key="1">
    <source>
        <dbReference type="SAM" id="SignalP"/>
    </source>
</evidence>
<feature type="signal peptide" evidence="1">
    <location>
        <begin position="1"/>
        <end position="19"/>
    </location>
</feature>
<keyword evidence="1" id="KW-0732">Signal</keyword>
<feature type="chain" id="PRO_5040773291" evidence="1">
    <location>
        <begin position="20"/>
        <end position="322"/>
    </location>
</feature>
<protein>
    <submittedName>
        <fullName evidence="2">Uncharacterized protein</fullName>
    </submittedName>
</protein>
<sequence>MYLRYKLFGLAVLAGMVVATPTDSFVSVFYTTVNSLNGRVSAKDKYTQELAKVYGLVAHEFATFYIGKRQPERVALTGTPIAQLGKLSNYMADWDSNEAETVSQFTIDHPWLSSSIWYWSPKIATLIGVLTRTVSKPRQSVDWNSLAKSTLTRAGVEHADGEFSSRYSADDHEAFVYNYLLPLLYAQSDGVGSTAHGQFFNQVPGWFDFNGSDDGARLDDEQKSQLHLALSILWGTELGVRNLYHKQLLRSENFEKVKSGLPDILRCAKELQFRKAEEFLEKLNVVPSADFNNLRCQRFRLEHDLLLDSSRKTAVVKELLKE</sequence>
<dbReference type="EMBL" id="JANBPT010000138">
    <property type="protein sequence ID" value="KAJ1927029.1"/>
    <property type="molecule type" value="Genomic_DNA"/>
</dbReference>
<dbReference type="Proteomes" id="UP001150569">
    <property type="component" value="Unassembled WGS sequence"/>
</dbReference>
<accession>A0A9W8AB41</accession>
<evidence type="ECO:0000313" key="3">
    <source>
        <dbReference type="Proteomes" id="UP001150569"/>
    </source>
</evidence>
<dbReference type="AlphaFoldDB" id="A0A9W8AB41"/>
<comment type="caution">
    <text evidence="2">The sequence shown here is derived from an EMBL/GenBank/DDBJ whole genome shotgun (WGS) entry which is preliminary data.</text>
</comment>